<dbReference type="InterPro" id="IPR014710">
    <property type="entry name" value="RmlC-like_jellyroll"/>
</dbReference>
<name>X0VDL5_9ZZZZ</name>
<dbReference type="CDD" id="cd02236">
    <property type="entry name" value="cupin_CV2614-like"/>
    <property type="match status" value="1"/>
</dbReference>
<feature type="non-terminal residue" evidence="2">
    <location>
        <position position="1"/>
    </location>
</feature>
<comment type="caution">
    <text evidence="2">The sequence shown here is derived from an EMBL/GenBank/DDBJ whole genome shotgun (WGS) entry which is preliminary data.</text>
</comment>
<feature type="domain" description="Cupin type-2" evidence="1">
    <location>
        <begin position="20"/>
        <end position="89"/>
    </location>
</feature>
<evidence type="ECO:0000313" key="2">
    <source>
        <dbReference type="EMBL" id="GAF98650.1"/>
    </source>
</evidence>
<organism evidence="2">
    <name type="scientific">marine sediment metagenome</name>
    <dbReference type="NCBI Taxonomy" id="412755"/>
    <lineage>
        <taxon>unclassified sequences</taxon>
        <taxon>metagenomes</taxon>
        <taxon>ecological metagenomes</taxon>
    </lineage>
</organism>
<protein>
    <recommendedName>
        <fullName evidence="1">Cupin type-2 domain-containing protein</fullName>
    </recommendedName>
</protein>
<reference evidence="2" key="1">
    <citation type="journal article" date="2014" name="Front. Microbiol.">
        <title>High frequency of phylogenetically diverse reductive dehalogenase-homologous genes in deep subseafloor sedimentary metagenomes.</title>
        <authorList>
            <person name="Kawai M."/>
            <person name="Futagami T."/>
            <person name="Toyoda A."/>
            <person name="Takaki Y."/>
            <person name="Nishi S."/>
            <person name="Hori S."/>
            <person name="Arai W."/>
            <person name="Tsubouchi T."/>
            <person name="Morono Y."/>
            <person name="Uchiyama I."/>
            <person name="Ito T."/>
            <person name="Fujiyama A."/>
            <person name="Inagaki F."/>
            <person name="Takami H."/>
        </authorList>
    </citation>
    <scope>NUCLEOTIDE SEQUENCE</scope>
    <source>
        <strain evidence="2">Expedition CK06-06</strain>
    </source>
</reference>
<proteinExistence type="predicted"/>
<dbReference type="Pfam" id="PF07883">
    <property type="entry name" value="Cupin_2"/>
    <property type="match status" value="1"/>
</dbReference>
<dbReference type="InterPro" id="IPR013096">
    <property type="entry name" value="Cupin_2"/>
</dbReference>
<sequence length="105" mass="11055">ILGQSFSYPAGKPTKVTATIVTMPPGGTTGWHEHPIPVFGYVLEGEVTVDYGPHGKRVFRKGDPLMEAIDTAHDGHNTGEGVARVLAVFMGAEGLADTTKVAPPE</sequence>
<dbReference type="SUPFAM" id="SSF51182">
    <property type="entry name" value="RmlC-like cupins"/>
    <property type="match status" value="1"/>
</dbReference>
<gene>
    <name evidence="2" type="ORF">S01H1_23581</name>
</gene>
<accession>X0VDL5</accession>
<dbReference type="PANTHER" id="PTHR38599:SF1">
    <property type="entry name" value="CUPIN DOMAIN PROTEIN (AFU_ORTHOLOGUE AFUA_3G13620)"/>
    <property type="match status" value="1"/>
</dbReference>
<evidence type="ECO:0000259" key="1">
    <source>
        <dbReference type="Pfam" id="PF07883"/>
    </source>
</evidence>
<dbReference type="AlphaFoldDB" id="X0VDL5"/>
<dbReference type="Gene3D" id="2.60.120.10">
    <property type="entry name" value="Jelly Rolls"/>
    <property type="match status" value="1"/>
</dbReference>
<dbReference type="PANTHER" id="PTHR38599">
    <property type="entry name" value="CUPIN DOMAIN PROTEIN (AFU_ORTHOLOGUE AFUA_3G13620)"/>
    <property type="match status" value="1"/>
</dbReference>
<dbReference type="EMBL" id="BARS01013667">
    <property type="protein sequence ID" value="GAF98650.1"/>
    <property type="molecule type" value="Genomic_DNA"/>
</dbReference>
<dbReference type="InterPro" id="IPR011051">
    <property type="entry name" value="RmlC_Cupin_sf"/>
</dbReference>